<name>A0A073CL66_PLAA1</name>
<dbReference type="PATRIC" id="fig|388467.6.peg.3662"/>
<dbReference type="GO" id="GO:0005737">
    <property type="term" value="C:cytoplasm"/>
    <property type="evidence" value="ECO:0007669"/>
    <property type="project" value="UniProtKB-SubCell"/>
</dbReference>
<protein>
    <recommendedName>
        <fullName evidence="3">Glucokinase</fullName>
        <ecNumber evidence="3">2.7.1.2</ecNumber>
    </recommendedName>
    <alternativeName>
        <fullName evidence="3">Glucose kinase</fullName>
    </alternativeName>
</protein>
<dbReference type="InterPro" id="IPR003836">
    <property type="entry name" value="Glucokinase"/>
</dbReference>
<dbReference type="Gene3D" id="3.40.367.20">
    <property type="match status" value="1"/>
</dbReference>
<evidence type="ECO:0000256" key="1">
    <source>
        <dbReference type="ARBA" id="ARBA00022679"/>
    </source>
</evidence>
<dbReference type="NCBIfam" id="TIGR00749">
    <property type="entry name" value="glk"/>
    <property type="match status" value="1"/>
</dbReference>
<gene>
    <name evidence="3 5" type="primary">glk</name>
    <name evidence="5" type="ORF">A19Y_3714</name>
</gene>
<evidence type="ECO:0000256" key="2">
    <source>
        <dbReference type="ARBA" id="ARBA00022777"/>
    </source>
</evidence>
<keyword evidence="3" id="KW-0547">Nucleotide-binding</keyword>
<sequence>MISIPICHNRGDKTLITVSMTLLLAGDIGGTKTILRLVDGTEIVKDSQTQERLKTLYESRYLSGDYPDLVPIVKQFLQEAQEQLGENLHPEKACFAIAGPVVHQTAKLTNLPWHLDAQYLGSELAISQVTLINDFEAVGYGVTGLPESDLLVLQKGQHQADSPIGVIGAGTGLGQCFVTPLVNGIKVYPCEGGHTDFAPRYELEFQLMKYLLAKHSIDRISVERVVSGPGIIAIYQFLRDTATQRWRDRNMATESPEISDIVKEWEHQIGLTEVTVDPAAAISQAALEKRDHLSEQTMQLFVESYGAEAGNLALKLLPYGGLYIAGGIAPKILPLLETSEFMQAFSNKGRMKPILAKVPVYVVLNPQVGLIGAAVCAAIF</sequence>
<organism evidence="5 6">
    <name type="scientific">Planktothrix agardhii (strain NIVA-CYA 126/8)</name>
    <dbReference type="NCBI Taxonomy" id="388467"/>
    <lineage>
        <taxon>Bacteria</taxon>
        <taxon>Bacillati</taxon>
        <taxon>Cyanobacteriota</taxon>
        <taxon>Cyanophyceae</taxon>
        <taxon>Oscillatoriophycideae</taxon>
        <taxon>Oscillatoriales</taxon>
        <taxon>Microcoleaceae</taxon>
        <taxon>Planktothrix</taxon>
    </lineage>
</organism>
<dbReference type="Gene3D" id="3.30.420.40">
    <property type="match status" value="1"/>
</dbReference>
<dbReference type="Proteomes" id="UP000027395">
    <property type="component" value="Chromosome"/>
</dbReference>
<dbReference type="eggNOG" id="COG0837">
    <property type="taxonomic scope" value="Bacteria"/>
</dbReference>
<dbReference type="HOGENOM" id="CLU_042582_0_0_3"/>
<dbReference type="STRING" id="388467.A19Y_3714"/>
<dbReference type="PANTHER" id="PTHR47363">
    <property type="entry name" value="GLUCOKINASE"/>
    <property type="match status" value="1"/>
</dbReference>
<evidence type="ECO:0000256" key="3">
    <source>
        <dbReference type="HAMAP-Rule" id="MF_00524"/>
    </source>
</evidence>
<comment type="similarity">
    <text evidence="3 4">Belongs to the bacterial glucokinase family.</text>
</comment>
<keyword evidence="1 3" id="KW-0808">Transferase</keyword>
<dbReference type="GO" id="GO:0005524">
    <property type="term" value="F:ATP binding"/>
    <property type="evidence" value="ECO:0007669"/>
    <property type="project" value="UniProtKB-UniRule"/>
</dbReference>
<dbReference type="InterPro" id="IPR043129">
    <property type="entry name" value="ATPase_NBD"/>
</dbReference>
<reference evidence="5 6" key="1">
    <citation type="journal article" date="2014" name="Appl. Environ. Microbiol.">
        <title>Elucidation of insertion elements encoded on plasmids and in vitro construction of shuttle vectors from the toxic cyanobacterium Planktothrix.</title>
        <authorList>
            <person name="Christiansen G."/>
            <person name="Goesmann A."/>
            <person name="Kurmayer R."/>
        </authorList>
    </citation>
    <scope>NUCLEOTIDE SEQUENCE [LARGE SCALE GENOMIC DNA]</scope>
    <source>
        <strain evidence="5 6">NIVA-CYA 126/8</strain>
    </source>
</reference>
<evidence type="ECO:0000313" key="5">
    <source>
        <dbReference type="EMBL" id="KEI68458.1"/>
    </source>
</evidence>
<dbReference type="GO" id="GO:0004340">
    <property type="term" value="F:glucokinase activity"/>
    <property type="evidence" value="ECO:0007669"/>
    <property type="project" value="UniProtKB-UniRule"/>
</dbReference>
<dbReference type="CDD" id="cd24008">
    <property type="entry name" value="ASKHA_NBD_GLK"/>
    <property type="match status" value="1"/>
</dbReference>
<dbReference type="Pfam" id="PF02685">
    <property type="entry name" value="Glucokinase"/>
    <property type="match status" value="1"/>
</dbReference>
<dbReference type="GO" id="GO:0005536">
    <property type="term" value="F:D-glucose binding"/>
    <property type="evidence" value="ECO:0007669"/>
    <property type="project" value="InterPro"/>
</dbReference>
<dbReference type="PANTHER" id="PTHR47363:SF1">
    <property type="entry name" value="GLUCOKINASE"/>
    <property type="match status" value="1"/>
</dbReference>
<proteinExistence type="inferred from homology"/>
<comment type="subcellular location">
    <subcellularLocation>
        <location evidence="3">Cytoplasm</location>
    </subcellularLocation>
</comment>
<dbReference type="NCBIfam" id="NF001415">
    <property type="entry name" value="PRK00292.1-2"/>
    <property type="match status" value="1"/>
</dbReference>
<feature type="binding site" evidence="3">
    <location>
        <begin position="26"/>
        <end position="31"/>
    </location>
    <ligand>
        <name>ATP</name>
        <dbReference type="ChEBI" id="CHEBI:30616"/>
    </ligand>
</feature>
<dbReference type="GO" id="GO:0006096">
    <property type="term" value="P:glycolytic process"/>
    <property type="evidence" value="ECO:0007669"/>
    <property type="project" value="UniProtKB-UniRule"/>
</dbReference>
<comment type="catalytic activity">
    <reaction evidence="3">
        <text>D-glucose + ATP = D-glucose 6-phosphate + ADP + H(+)</text>
        <dbReference type="Rhea" id="RHEA:17825"/>
        <dbReference type="ChEBI" id="CHEBI:4167"/>
        <dbReference type="ChEBI" id="CHEBI:15378"/>
        <dbReference type="ChEBI" id="CHEBI:30616"/>
        <dbReference type="ChEBI" id="CHEBI:61548"/>
        <dbReference type="ChEBI" id="CHEBI:456216"/>
        <dbReference type="EC" id="2.7.1.2"/>
    </reaction>
</comment>
<dbReference type="AlphaFoldDB" id="A0A073CL66"/>
<dbReference type="EMBL" id="CM002803">
    <property type="protein sequence ID" value="KEI68458.1"/>
    <property type="molecule type" value="Genomic_DNA"/>
</dbReference>
<keyword evidence="2 3" id="KW-0418">Kinase</keyword>
<dbReference type="SUPFAM" id="SSF53067">
    <property type="entry name" value="Actin-like ATPase domain"/>
    <property type="match status" value="1"/>
</dbReference>
<dbReference type="EC" id="2.7.1.2" evidence="3"/>
<keyword evidence="6" id="KW-1185">Reference proteome</keyword>
<dbReference type="HAMAP" id="MF_00524">
    <property type="entry name" value="Glucokinase"/>
    <property type="match status" value="1"/>
</dbReference>
<evidence type="ECO:0000256" key="4">
    <source>
        <dbReference type="RuleBase" id="RU004046"/>
    </source>
</evidence>
<evidence type="ECO:0000313" key="6">
    <source>
        <dbReference type="Proteomes" id="UP000027395"/>
    </source>
</evidence>
<keyword evidence="3" id="KW-0067">ATP-binding</keyword>
<keyword evidence="3" id="KW-0963">Cytoplasm</keyword>
<keyword evidence="3" id="KW-0324">Glycolysis</keyword>
<accession>A0A073CL66</accession>